<name>A0A7T7XP91_9SPIR</name>
<feature type="chain" id="PRO_5031126909" evidence="1">
    <location>
        <begin position="25"/>
        <end position="295"/>
    </location>
</feature>
<proteinExistence type="predicted"/>
<dbReference type="EMBL" id="CP067089">
    <property type="protein sequence ID" value="QQO10004.1"/>
    <property type="molecule type" value="Genomic_DNA"/>
</dbReference>
<dbReference type="Proteomes" id="UP000595917">
    <property type="component" value="Chromosome"/>
</dbReference>
<accession>A0A7T7XP91</accession>
<feature type="signal peptide" evidence="1">
    <location>
        <begin position="1"/>
        <end position="24"/>
    </location>
</feature>
<organism evidence="2 3">
    <name type="scientific">Breznakiella homolactica</name>
    <dbReference type="NCBI Taxonomy" id="2798577"/>
    <lineage>
        <taxon>Bacteria</taxon>
        <taxon>Pseudomonadati</taxon>
        <taxon>Spirochaetota</taxon>
        <taxon>Spirochaetia</taxon>
        <taxon>Spirochaetales</taxon>
        <taxon>Breznakiellaceae</taxon>
        <taxon>Breznakiella</taxon>
    </lineage>
</organism>
<sequence>MNPSKLRRAAGIFVFLIVSLPALRAQDAPIQSFGNDFAVRFSLKYNFLSFTEHREPEDEYTSNRPIDIGIGATYKRISLGFSISIPFLYNHEFSKTDSFDFSVSYFGNILAVEAFCRKYEGFHLEEGTANIDETDLALFSAGVSGMYIFNNEVHSLRAAYTLNRMQTVSSGGALLGFGMFYTSIHSEDGLIGRYSEKMHYIHFGPNAGYSYTWIFKNNFFININAVIGINAGVCVTNGEWFFSPQVLPKFSAGHHGGTWSVNVAFTGNFLGIIRDSSVSDSILSGKTSITFSKRF</sequence>
<dbReference type="KEGG" id="bhc:JFL75_03565"/>
<gene>
    <name evidence="2" type="ORF">JFL75_03565</name>
</gene>
<evidence type="ECO:0000313" key="2">
    <source>
        <dbReference type="EMBL" id="QQO10004.1"/>
    </source>
</evidence>
<keyword evidence="3" id="KW-1185">Reference proteome</keyword>
<dbReference type="Pfam" id="PF14391">
    <property type="entry name" value="DUF4421"/>
    <property type="match status" value="1"/>
</dbReference>
<dbReference type="RefSeq" id="WP_215627308.1">
    <property type="nucleotide sequence ID" value="NZ_CP067089.2"/>
</dbReference>
<reference evidence="2" key="1">
    <citation type="submission" date="2021-01" db="EMBL/GenBank/DDBJ databases">
        <title>Description of Breznakiella homolactica.</title>
        <authorList>
            <person name="Song Y."/>
            <person name="Brune A."/>
        </authorList>
    </citation>
    <scope>NUCLEOTIDE SEQUENCE</scope>
    <source>
        <strain evidence="2">RmG30</strain>
    </source>
</reference>
<evidence type="ECO:0000313" key="3">
    <source>
        <dbReference type="Proteomes" id="UP000595917"/>
    </source>
</evidence>
<keyword evidence="1" id="KW-0732">Signal</keyword>
<dbReference type="AlphaFoldDB" id="A0A7T7XP91"/>
<evidence type="ECO:0000256" key="1">
    <source>
        <dbReference type="SAM" id="SignalP"/>
    </source>
</evidence>
<dbReference type="InterPro" id="IPR025535">
    <property type="entry name" value="DUF4421"/>
</dbReference>
<protein>
    <submittedName>
        <fullName evidence="2">DUF4421 family protein</fullName>
    </submittedName>
</protein>